<comment type="caution">
    <text evidence="1">The sequence shown here is derived from an EMBL/GenBank/DDBJ whole genome shotgun (WGS) entry which is preliminary data.</text>
</comment>
<dbReference type="Gene3D" id="3.90.550.10">
    <property type="entry name" value="Spore Coat Polysaccharide Biosynthesis Protein SpsA, Chain A"/>
    <property type="match status" value="1"/>
</dbReference>
<dbReference type="RefSeq" id="WP_186960747.1">
    <property type="nucleotide sequence ID" value="NZ_JACOOI010000024.1"/>
</dbReference>
<dbReference type="Proteomes" id="UP000644010">
    <property type="component" value="Unassembled WGS sequence"/>
</dbReference>
<organism evidence="1 2">
    <name type="scientific">Parabacteroides segnis</name>
    <dbReference type="NCBI Taxonomy" id="2763058"/>
    <lineage>
        <taxon>Bacteria</taxon>
        <taxon>Pseudomonadati</taxon>
        <taxon>Bacteroidota</taxon>
        <taxon>Bacteroidia</taxon>
        <taxon>Bacteroidales</taxon>
        <taxon>Tannerellaceae</taxon>
        <taxon>Parabacteroides</taxon>
    </lineage>
</organism>
<dbReference type="GO" id="GO:0016779">
    <property type="term" value="F:nucleotidyltransferase activity"/>
    <property type="evidence" value="ECO:0007669"/>
    <property type="project" value="UniProtKB-KW"/>
</dbReference>
<sequence>MKYVVLIPARGGSKRFPGKNLFPLCGKPLLAHSILYSRRVLPDVDVYVSTDSEEIAAVAREYGAYVIVRPAELSGDLCPSDPVLQHAAIELLSAGKEFDYMIHIQATNPLRPDGMMEEALQIIGSEKYDSLFTVSPLLRKLGHLLEGLFIPWNFVFGQRSQDMDTLYFENGLLYISHRDLILNGRIRGDSLYSLIVDHPFGSLDIDTREDFEQVEYYFEKYKCRRL</sequence>
<dbReference type="InterPro" id="IPR029044">
    <property type="entry name" value="Nucleotide-diphossugar_trans"/>
</dbReference>
<protein>
    <submittedName>
        <fullName evidence="1">Acylneuraminate cytidylyltransferase family protein</fullName>
    </submittedName>
</protein>
<keyword evidence="2" id="KW-1185">Reference proteome</keyword>
<dbReference type="EMBL" id="JACOOI010000024">
    <property type="protein sequence ID" value="MBC5644985.1"/>
    <property type="molecule type" value="Genomic_DNA"/>
</dbReference>
<accession>A0ABR7E5H2</accession>
<name>A0ABR7E5H2_9BACT</name>
<keyword evidence="1" id="KW-0808">Transferase</keyword>
<dbReference type="PANTHER" id="PTHR21485:SF6">
    <property type="entry name" value="N-ACYLNEURAMINATE CYTIDYLYLTRANSFERASE-RELATED"/>
    <property type="match status" value="1"/>
</dbReference>
<keyword evidence="1" id="KW-0548">Nucleotidyltransferase</keyword>
<dbReference type="Pfam" id="PF02348">
    <property type="entry name" value="CTP_transf_3"/>
    <property type="match status" value="1"/>
</dbReference>
<dbReference type="InterPro" id="IPR050793">
    <property type="entry name" value="CMP-NeuNAc_synthase"/>
</dbReference>
<evidence type="ECO:0000313" key="2">
    <source>
        <dbReference type="Proteomes" id="UP000644010"/>
    </source>
</evidence>
<dbReference type="PANTHER" id="PTHR21485">
    <property type="entry name" value="HAD SUPERFAMILY MEMBERS CMAS AND KDSC"/>
    <property type="match status" value="1"/>
</dbReference>
<proteinExistence type="predicted"/>
<gene>
    <name evidence="1" type="ORF">H8S77_19075</name>
</gene>
<dbReference type="InterPro" id="IPR003329">
    <property type="entry name" value="Cytidylyl_trans"/>
</dbReference>
<dbReference type="SUPFAM" id="SSF53448">
    <property type="entry name" value="Nucleotide-diphospho-sugar transferases"/>
    <property type="match status" value="1"/>
</dbReference>
<dbReference type="CDD" id="cd02513">
    <property type="entry name" value="CMP-NeuAc_Synthase"/>
    <property type="match status" value="1"/>
</dbReference>
<evidence type="ECO:0000313" key="1">
    <source>
        <dbReference type="EMBL" id="MBC5644985.1"/>
    </source>
</evidence>
<reference evidence="1 2" key="1">
    <citation type="submission" date="2020-08" db="EMBL/GenBank/DDBJ databases">
        <title>Genome public.</title>
        <authorList>
            <person name="Liu C."/>
            <person name="Sun Q."/>
        </authorList>
    </citation>
    <scope>NUCLEOTIDE SEQUENCE [LARGE SCALE GENOMIC DNA]</scope>
    <source>
        <strain evidence="1 2">BX2</strain>
    </source>
</reference>